<evidence type="ECO:0000313" key="3">
    <source>
        <dbReference type="Proteomes" id="UP000480303"/>
    </source>
</evidence>
<sequence>MIPICYNKLWKILIDKGMNKTQLKDEANISTNIIAKMGRDETVSLETLVKICLVLEVDIGDIIEIKKSEEK</sequence>
<dbReference type="GO" id="GO:0003677">
    <property type="term" value="F:DNA binding"/>
    <property type="evidence" value="ECO:0007669"/>
    <property type="project" value="InterPro"/>
</dbReference>
<evidence type="ECO:0000259" key="1">
    <source>
        <dbReference type="PROSITE" id="PS50943"/>
    </source>
</evidence>
<keyword evidence="3" id="KW-1185">Reference proteome</keyword>
<accession>A0A6A0BBC2</accession>
<dbReference type="Gene3D" id="1.10.260.40">
    <property type="entry name" value="lambda repressor-like DNA-binding domains"/>
    <property type="match status" value="1"/>
</dbReference>
<name>A0A6A0BBC2_9LACT</name>
<dbReference type="PROSITE" id="PS50943">
    <property type="entry name" value="HTH_CROC1"/>
    <property type="match status" value="1"/>
</dbReference>
<proteinExistence type="predicted"/>
<dbReference type="InterPro" id="IPR001387">
    <property type="entry name" value="Cro/C1-type_HTH"/>
</dbReference>
<feature type="domain" description="HTH cro/C1-type" evidence="1">
    <location>
        <begin position="9"/>
        <end position="62"/>
    </location>
</feature>
<protein>
    <recommendedName>
        <fullName evidence="1">HTH cro/C1-type domain-containing protein</fullName>
    </recommendedName>
</protein>
<dbReference type="InterPro" id="IPR010982">
    <property type="entry name" value="Lambda_DNA-bd_dom_sf"/>
</dbReference>
<dbReference type="AlphaFoldDB" id="A0A6A0BBC2"/>
<evidence type="ECO:0000313" key="2">
    <source>
        <dbReference type="EMBL" id="GFH41761.1"/>
    </source>
</evidence>
<dbReference type="SUPFAM" id="SSF47413">
    <property type="entry name" value="lambda repressor-like DNA-binding domains"/>
    <property type="match status" value="1"/>
</dbReference>
<comment type="caution">
    <text evidence="2">The sequence shown here is derived from an EMBL/GenBank/DDBJ whole genome shotgun (WGS) entry which is preliminary data.</text>
</comment>
<dbReference type="Proteomes" id="UP000480303">
    <property type="component" value="Unassembled WGS sequence"/>
</dbReference>
<reference evidence="2 3" key="1">
    <citation type="submission" date="2020-02" db="EMBL/GenBank/DDBJ databases">
        <title>Draft genome sequence of Lactococcus sp. Hs30E4-3.</title>
        <authorList>
            <person name="Noda S."/>
            <person name="Yuki M."/>
            <person name="Ohkuma M."/>
        </authorList>
    </citation>
    <scope>NUCLEOTIDE SEQUENCE [LARGE SCALE GENOMIC DNA]</scope>
    <source>
        <strain evidence="2 3">Hs30E4-3</strain>
    </source>
</reference>
<dbReference type="Pfam" id="PF13443">
    <property type="entry name" value="HTH_26"/>
    <property type="match status" value="1"/>
</dbReference>
<organism evidence="2 3">
    <name type="scientific">Pseudolactococcus hodotermopsidis</name>
    <dbReference type="NCBI Taxonomy" id="2709157"/>
    <lineage>
        <taxon>Bacteria</taxon>
        <taxon>Bacillati</taxon>
        <taxon>Bacillota</taxon>
        <taxon>Bacilli</taxon>
        <taxon>Lactobacillales</taxon>
        <taxon>Streptococcaceae</taxon>
        <taxon>Pseudolactococcus</taxon>
    </lineage>
</organism>
<dbReference type="EMBL" id="BLLI01000005">
    <property type="protein sequence ID" value="GFH41761.1"/>
    <property type="molecule type" value="Genomic_DNA"/>
</dbReference>
<gene>
    <name evidence="2" type="ORF">Hs30E_03120</name>
</gene>